<reference evidence="1" key="1">
    <citation type="submission" date="2014-12" db="EMBL/GenBank/DDBJ databases">
        <title>Insight into the proteome of Arion vulgaris.</title>
        <authorList>
            <person name="Aradska J."/>
            <person name="Bulat T."/>
            <person name="Smidak R."/>
            <person name="Sarate P."/>
            <person name="Gangsoo J."/>
            <person name="Sialana F."/>
            <person name="Bilban M."/>
            <person name="Lubec G."/>
        </authorList>
    </citation>
    <scope>NUCLEOTIDE SEQUENCE</scope>
    <source>
        <tissue evidence="1">Skin</tissue>
    </source>
</reference>
<organism evidence="1">
    <name type="scientific">Arion vulgaris</name>
    <dbReference type="NCBI Taxonomy" id="1028688"/>
    <lineage>
        <taxon>Eukaryota</taxon>
        <taxon>Metazoa</taxon>
        <taxon>Spiralia</taxon>
        <taxon>Lophotrochozoa</taxon>
        <taxon>Mollusca</taxon>
        <taxon>Gastropoda</taxon>
        <taxon>Heterobranchia</taxon>
        <taxon>Euthyneura</taxon>
        <taxon>Panpulmonata</taxon>
        <taxon>Eupulmonata</taxon>
        <taxon>Stylommatophora</taxon>
        <taxon>Helicina</taxon>
        <taxon>Arionoidea</taxon>
        <taxon>Arionidae</taxon>
        <taxon>Arion</taxon>
    </lineage>
</organism>
<proteinExistence type="predicted"/>
<gene>
    <name evidence="1" type="primary">ORF167099</name>
</gene>
<dbReference type="AlphaFoldDB" id="A0A0B7B9Q0"/>
<dbReference type="EMBL" id="HACG01041935">
    <property type="protein sequence ID" value="CEK88800.1"/>
    <property type="molecule type" value="Transcribed_RNA"/>
</dbReference>
<name>A0A0B7B9Q0_9EUPU</name>
<feature type="non-terminal residue" evidence="1">
    <location>
        <position position="53"/>
    </location>
</feature>
<accession>A0A0B7B9Q0</accession>
<evidence type="ECO:0000313" key="1">
    <source>
        <dbReference type="EMBL" id="CEK88800.1"/>
    </source>
</evidence>
<sequence length="53" mass="6441">MYIFEVTIEFHLLDITQHTHKGNIYTINLMLFIVSVRNIFIHHHQIACREQNF</sequence>
<protein>
    <submittedName>
        <fullName evidence="1">Uncharacterized protein</fullName>
    </submittedName>
</protein>